<dbReference type="InterPro" id="IPR000801">
    <property type="entry name" value="Esterase-like"/>
</dbReference>
<evidence type="ECO:0000313" key="3">
    <source>
        <dbReference type="Proteomes" id="UP000076512"/>
    </source>
</evidence>
<dbReference type="Gene3D" id="3.40.50.1820">
    <property type="entry name" value="alpha/beta hydrolase"/>
    <property type="match status" value="1"/>
</dbReference>
<reference evidence="2 3" key="1">
    <citation type="submission" date="2016-04" db="EMBL/GenBank/DDBJ databases">
        <authorList>
            <person name="Evans L.H."/>
            <person name="Alamgir A."/>
            <person name="Owens N."/>
            <person name="Weber N.D."/>
            <person name="Virtaneva K."/>
            <person name="Barbian K."/>
            <person name="Babar A."/>
            <person name="Rosenke K."/>
        </authorList>
    </citation>
    <scope>NUCLEOTIDE SEQUENCE [LARGE SCALE GENOMIC DNA]</scope>
    <source>
        <strain evidence="2 3">IFM 0406</strain>
    </source>
</reference>
<feature type="region of interest" description="Disordered" evidence="1">
    <location>
        <begin position="1"/>
        <end position="28"/>
    </location>
</feature>
<dbReference type="Proteomes" id="UP000076512">
    <property type="component" value="Unassembled WGS sequence"/>
</dbReference>
<dbReference type="InterPro" id="IPR050583">
    <property type="entry name" value="Mycobacterial_A85_antigen"/>
</dbReference>
<comment type="caution">
    <text evidence="2">The sequence shown here is derived from an EMBL/GenBank/DDBJ whole genome shotgun (WGS) entry which is preliminary data.</text>
</comment>
<dbReference type="PANTHER" id="PTHR48098">
    <property type="entry name" value="ENTEROCHELIN ESTERASE-RELATED"/>
    <property type="match status" value="1"/>
</dbReference>
<dbReference type="RefSeq" id="WP_082871927.1">
    <property type="nucleotide sequence ID" value="NZ_JABMCZ010000003.1"/>
</dbReference>
<dbReference type="PANTHER" id="PTHR48098:SF1">
    <property type="entry name" value="DIACYLGLYCEROL ACYLTRANSFERASE_MYCOLYLTRANSFERASE AG85A"/>
    <property type="match status" value="1"/>
</dbReference>
<dbReference type="InterPro" id="IPR029058">
    <property type="entry name" value="AB_hydrolase_fold"/>
</dbReference>
<proteinExistence type="predicted"/>
<dbReference type="AlphaFoldDB" id="A0A161XD20"/>
<accession>A0A161XD20</accession>
<protein>
    <submittedName>
        <fullName evidence="2">Esterase</fullName>
    </submittedName>
</protein>
<organism evidence="2 3">
    <name type="scientific">Nocardia terpenica</name>
    <dbReference type="NCBI Taxonomy" id="455432"/>
    <lineage>
        <taxon>Bacteria</taxon>
        <taxon>Bacillati</taxon>
        <taxon>Actinomycetota</taxon>
        <taxon>Actinomycetes</taxon>
        <taxon>Mycobacteriales</taxon>
        <taxon>Nocardiaceae</taxon>
        <taxon>Nocardia</taxon>
    </lineage>
</organism>
<keyword evidence="3" id="KW-1185">Reference proteome</keyword>
<dbReference type="GO" id="GO:0016747">
    <property type="term" value="F:acyltransferase activity, transferring groups other than amino-acyl groups"/>
    <property type="evidence" value="ECO:0007669"/>
    <property type="project" value="TreeGrafter"/>
</dbReference>
<sequence>MIALGPSAPAFGADIPGTRPARIDTTQRTDARTERLQVYSPAMDRDITVEVQPAADRTRPHPVLYLLNGGGGGEDGATWQQNTDVLNFLASKNVTVVQPVGGQWSYYTDWRAPDPVLGVNKWATFLTRELPPVIDAAYDNRGVNAIAGLSMSGTSVLQLAVAEPGLYRAVAAFSGCARVSDPMGQTFIRLTVETWGHGDTRNMYGPPDDPMWAANDPYLHADRLRGTKLFLATGTGLPGRHDSLGGPHIQPGPNGYLDQVIGGGAIEAAVNRCTQQMRDRLNALGIPATYNFDSTGTHSWGYWQDDFRRAWPTLADGLGIAH</sequence>
<evidence type="ECO:0000256" key="1">
    <source>
        <dbReference type="SAM" id="MobiDB-lite"/>
    </source>
</evidence>
<evidence type="ECO:0000313" key="2">
    <source>
        <dbReference type="EMBL" id="KZM71178.1"/>
    </source>
</evidence>
<gene>
    <name evidence="2" type="ORF">AWN90_38750</name>
</gene>
<dbReference type="STRING" id="455432.AWN90_38750"/>
<dbReference type="EMBL" id="LWGR01000013">
    <property type="protein sequence ID" value="KZM71178.1"/>
    <property type="molecule type" value="Genomic_DNA"/>
</dbReference>
<dbReference type="OrthoDB" id="4510758at2"/>
<dbReference type="Pfam" id="PF00756">
    <property type="entry name" value="Esterase"/>
    <property type="match status" value="1"/>
</dbReference>
<name>A0A161XD20_9NOCA</name>
<dbReference type="SUPFAM" id="SSF53474">
    <property type="entry name" value="alpha/beta-Hydrolases"/>
    <property type="match status" value="1"/>
</dbReference>